<protein>
    <submittedName>
        <fullName evidence="1">Transcription initiation factor brf1 subunit-like protein</fullName>
    </submittedName>
</protein>
<dbReference type="GO" id="GO:0046982">
    <property type="term" value="F:protein heterodimerization activity"/>
    <property type="evidence" value="ECO:0007669"/>
    <property type="project" value="InterPro"/>
</dbReference>
<dbReference type="GO" id="GO:0003743">
    <property type="term" value="F:translation initiation factor activity"/>
    <property type="evidence" value="ECO:0007669"/>
    <property type="project" value="UniProtKB-KW"/>
</dbReference>
<accession>T0MDI7</accession>
<keyword evidence="1" id="KW-0648">Protein biosynthesis</keyword>
<dbReference type="Proteomes" id="UP000053780">
    <property type="component" value="Unassembled WGS sequence"/>
</dbReference>
<reference evidence="1 2" key="1">
    <citation type="journal article" date="2013" name="BMC Genomics">
        <title>Genome sequencing and comparative genomics of honey bee microsporidia, Nosema apis reveal novel insights into host-parasite interactions.</title>
        <authorList>
            <person name="Chen Yp."/>
            <person name="Pettis J.S."/>
            <person name="Zhao Y."/>
            <person name="Liu X."/>
            <person name="Tallon L.J."/>
            <person name="Sadzewicz L.D."/>
            <person name="Li R."/>
            <person name="Zheng H."/>
            <person name="Huang S."/>
            <person name="Zhang X."/>
            <person name="Hamilton M.C."/>
            <person name="Pernal S.F."/>
            <person name="Melathopoulos A.P."/>
            <person name="Yan X."/>
            <person name="Evans J.D."/>
        </authorList>
    </citation>
    <scope>NUCLEOTIDE SEQUENCE [LARGE SCALE GENOMIC DNA]</scope>
    <source>
        <strain evidence="1 2">BRL 01</strain>
    </source>
</reference>
<dbReference type="AlphaFoldDB" id="T0MDI7"/>
<dbReference type="HOGENOM" id="CLU_1390603_0_0_1"/>
<proteinExistence type="predicted"/>
<sequence length="196" mass="23706">MKSNLNTKILKLSIAEICIQLGFDKITEQSMNLLSDVLRYYIIQIWLKLGRYEQTNFYDIIIKNIFNDMLIAESYQEKELNIFTKAQNSVKKYYNENSNNKSLLHLLKILPNNQKFFNSNQNNNETHKNNFKQLSIEKNTKPQFFNEFREKDDILINFVEKCKTEFQKKIRLKKWKKQLFMILIFLNLFKKIKKKI</sequence>
<organism evidence="1 2">
    <name type="scientific">Vairimorpha apis BRL 01</name>
    <dbReference type="NCBI Taxonomy" id="1037528"/>
    <lineage>
        <taxon>Eukaryota</taxon>
        <taxon>Fungi</taxon>
        <taxon>Fungi incertae sedis</taxon>
        <taxon>Microsporidia</taxon>
        <taxon>Nosematidae</taxon>
        <taxon>Vairimorpha</taxon>
    </lineage>
</organism>
<evidence type="ECO:0000313" key="1">
    <source>
        <dbReference type="EMBL" id="EQB61326.1"/>
    </source>
</evidence>
<dbReference type="InterPro" id="IPR031498">
    <property type="entry name" value="Bromo_TP-like"/>
</dbReference>
<dbReference type="OrthoDB" id="2189721at2759"/>
<dbReference type="EMBL" id="KE647152">
    <property type="protein sequence ID" value="EQB61326.1"/>
    <property type="molecule type" value="Genomic_DNA"/>
</dbReference>
<dbReference type="Gene3D" id="1.10.20.10">
    <property type="entry name" value="Histone, subunit A"/>
    <property type="match status" value="1"/>
</dbReference>
<evidence type="ECO:0000313" key="2">
    <source>
        <dbReference type="Proteomes" id="UP000053780"/>
    </source>
</evidence>
<dbReference type="InterPro" id="IPR009072">
    <property type="entry name" value="Histone-fold"/>
</dbReference>
<keyword evidence="2" id="KW-1185">Reference proteome</keyword>
<dbReference type="Pfam" id="PF17027">
    <property type="entry name" value="Bromo_TP_like"/>
    <property type="match status" value="1"/>
</dbReference>
<dbReference type="CDD" id="cd00076">
    <property type="entry name" value="HFD_SF"/>
    <property type="match status" value="1"/>
</dbReference>
<keyword evidence="1" id="KW-0396">Initiation factor</keyword>
<gene>
    <name evidence="1" type="ORF">NAPIS_ORF01094</name>
</gene>
<name>T0MDI7_9MICR</name>
<dbReference type="VEuPathDB" id="MicrosporidiaDB:NAPIS_ORF01094"/>